<proteinExistence type="inferred from homology"/>
<gene>
    <name evidence="15" type="ORF">AVDCRST_MAG33-3293</name>
</gene>
<reference evidence="15" key="1">
    <citation type="submission" date="2020-02" db="EMBL/GenBank/DDBJ databases">
        <authorList>
            <person name="Meier V. D."/>
        </authorList>
    </citation>
    <scope>NUCLEOTIDE SEQUENCE</scope>
    <source>
        <strain evidence="15">AVDCRST_MAG33</strain>
    </source>
</reference>
<comment type="similarity">
    <text evidence="10">Belongs to the peroxiredoxin family. BCP/PrxQ subfamily.</text>
</comment>
<dbReference type="InterPro" id="IPR050924">
    <property type="entry name" value="Peroxiredoxin_BCP/PrxQ"/>
</dbReference>
<evidence type="ECO:0000256" key="9">
    <source>
        <dbReference type="ARBA" id="ARBA00032824"/>
    </source>
</evidence>
<evidence type="ECO:0000313" key="15">
    <source>
        <dbReference type="EMBL" id="CAA9578137.1"/>
    </source>
</evidence>
<dbReference type="SUPFAM" id="SSF52833">
    <property type="entry name" value="Thioredoxin-like"/>
    <property type="match status" value="1"/>
</dbReference>
<dbReference type="InterPro" id="IPR024706">
    <property type="entry name" value="Peroxiredoxin_AhpC-typ"/>
</dbReference>
<dbReference type="EMBL" id="CADCWK010000412">
    <property type="protein sequence ID" value="CAA9578137.1"/>
    <property type="molecule type" value="Genomic_DNA"/>
</dbReference>
<dbReference type="PIRSF" id="PIRSF000239">
    <property type="entry name" value="AHPC"/>
    <property type="match status" value="1"/>
</dbReference>
<dbReference type="GO" id="GO:0045454">
    <property type="term" value="P:cell redox homeostasis"/>
    <property type="evidence" value="ECO:0007669"/>
    <property type="project" value="TreeGrafter"/>
</dbReference>
<keyword evidence="8" id="KW-0676">Redox-active center</keyword>
<dbReference type="CDD" id="cd03017">
    <property type="entry name" value="PRX_BCP"/>
    <property type="match status" value="1"/>
</dbReference>
<evidence type="ECO:0000256" key="10">
    <source>
        <dbReference type="ARBA" id="ARBA00038489"/>
    </source>
</evidence>
<evidence type="ECO:0000256" key="7">
    <source>
        <dbReference type="ARBA" id="ARBA00023157"/>
    </source>
</evidence>
<dbReference type="GO" id="GO:0005737">
    <property type="term" value="C:cytoplasm"/>
    <property type="evidence" value="ECO:0007669"/>
    <property type="project" value="TreeGrafter"/>
</dbReference>
<evidence type="ECO:0000256" key="3">
    <source>
        <dbReference type="ARBA" id="ARBA00013017"/>
    </source>
</evidence>
<keyword evidence="7" id="KW-1015">Disulfide bond</keyword>
<evidence type="ECO:0000256" key="8">
    <source>
        <dbReference type="ARBA" id="ARBA00023284"/>
    </source>
</evidence>
<dbReference type="EC" id="1.11.1.24" evidence="3"/>
<protein>
    <recommendedName>
        <fullName evidence="3">thioredoxin-dependent peroxiredoxin</fullName>
        <ecNumber evidence="3">1.11.1.24</ecNumber>
    </recommendedName>
    <alternativeName>
        <fullName evidence="9">Thioredoxin peroxidase</fullName>
    </alternativeName>
    <alternativeName>
        <fullName evidence="11">Thioredoxin-dependent peroxiredoxin Bcp</fullName>
    </alternativeName>
</protein>
<dbReference type="InterPro" id="IPR036249">
    <property type="entry name" value="Thioredoxin-like_sf"/>
</dbReference>
<dbReference type="GO" id="GO:0008379">
    <property type="term" value="F:thioredoxin peroxidase activity"/>
    <property type="evidence" value="ECO:0007669"/>
    <property type="project" value="TreeGrafter"/>
</dbReference>
<keyword evidence="6" id="KW-0560">Oxidoreductase</keyword>
<comment type="subunit">
    <text evidence="2">Monomer.</text>
</comment>
<evidence type="ECO:0000259" key="14">
    <source>
        <dbReference type="PROSITE" id="PS51352"/>
    </source>
</evidence>
<evidence type="ECO:0000256" key="11">
    <source>
        <dbReference type="ARBA" id="ARBA00042639"/>
    </source>
</evidence>
<dbReference type="AlphaFoldDB" id="A0A6J4VGX1"/>
<evidence type="ECO:0000256" key="4">
    <source>
        <dbReference type="ARBA" id="ARBA00022559"/>
    </source>
</evidence>
<feature type="domain" description="Thioredoxin" evidence="14">
    <location>
        <begin position="2"/>
        <end position="147"/>
    </location>
</feature>
<comment type="catalytic activity">
    <reaction evidence="12">
        <text>a hydroperoxide + [thioredoxin]-dithiol = an alcohol + [thioredoxin]-disulfide + H2O</text>
        <dbReference type="Rhea" id="RHEA:62620"/>
        <dbReference type="Rhea" id="RHEA-COMP:10698"/>
        <dbReference type="Rhea" id="RHEA-COMP:10700"/>
        <dbReference type="ChEBI" id="CHEBI:15377"/>
        <dbReference type="ChEBI" id="CHEBI:29950"/>
        <dbReference type="ChEBI" id="CHEBI:30879"/>
        <dbReference type="ChEBI" id="CHEBI:35924"/>
        <dbReference type="ChEBI" id="CHEBI:50058"/>
        <dbReference type="EC" id="1.11.1.24"/>
    </reaction>
</comment>
<dbReference type="InterPro" id="IPR000866">
    <property type="entry name" value="AhpC/TSA"/>
</dbReference>
<keyword evidence="5" id="KW-0049">Antioxidant</keyword>
<dbReference type="Gene3D" id="3.40.30.10">
    <property type="entry name" value="Glutaredoxin"/>
    <property type="match status" value="1"/>
</dbReference>
<dbReference type="Pfam" id="PF00578">
    <property type="entry name" value="AhpC-TSA"/>
    <property type="match status" value="1"/>
</dbReference>
<name>A0A6J4VGX1_9BACT</name>
<evidence type="ECO:0000256" key="1">
    <source>
        <dbReference type="ARBA" id="ARBA00003330"/>
    </source>
</evidence>
<comment type="function">
    <text evidence="1">Thiol-specific peroxidase that catalyzes the reduction of hydrogen peroxide and organic hydroperoxides to water and alcohols, respectively. Plays a role in cell protection against oxidative stress by detoxifying peroxides and as sensor of hydrogen peroxide-mediated signaling events.</text>
</comment>
<dbReference type="PANTHER" id="PTHR42801">
    <property type="entry name" value="THIOREDOXIN-DEPENDENT PEROXIDE REDUCTASE"/>
    <property type="match status" value="1"/>
</dbReference>
<evidence type="ECO:0000256" key="12">
    <source>
        <dbReference type="ARBA" id="ARBA00049091"/>
    </source>
</evidence>
<keyword evidence="4" id="KW-0575">Peroxidase</keyword>
<dbReference type="InterPro" id="IPR013766">
    <property type="entry name" value="Thioredoxin_domain"/>
</dbReference>
<evidence type="ECO:0000256" key="5">
    <source>
        <dbReference type="ARBA" id="ARBA00022862"/>
    </source>
</evidence>
<sequence>MLAIGTEAPDFTLPSHTGATVNLADLRGRQRALLVFYPKDDTPGCTAQLCAIRDNFTALSGYDVTPYGINADDAGAHAAFAADQHYQFDLLVDEGLNVAGQYQATMEGRTTPQRTVYIVGKDGRIIFAERGAPSPAEMITAVQAASDAAPTTA</sequence>
<feature type="active site" description="Cysteine sulfenic acid (-SOH) intermediate; for peroxidase activity" evidence="13">
    <location>
        <position position="45"/>
    </location>
</feature>
<accession>A0A6J4VGX1</accession>
<dbReference type="PANTHER" id="PTHR42801:SF4">
    <property type="entry name" value="AHPC_TSA FAMILY PROTEIN"/>
    <property type="match status" value="1"/>
</dbReference>
<dbReference type="GO" id="GO:0034599">
    <property type="term" value="P:cellular response to oxidative stress"/>
    <property type="evidence" value="ECO:0007669"/>
    <property type="project" value="TreeGrafter"/>
</dbReference>
<dbReference type="PROSITE" id="PS51352">
    <property type="entry name" value="THIOREDOXIN_2"/>
    <property type="match status" value="1"/>
</dbReference>
<evidence type="ECO:0000256" key="13">
    <source>
        <dbReference type="PIRSR" id="PIRSR000239-1"/>
    </source>
</evidence>
<organism evidence="15">
    <name type="scientific">uncultured Thermomicrobiales bacterium</name>
    <dbReference type="NCBI Taxonomy" id="1645740"/>
    <lineage>
        <taxon>Bacteria</taxon>
        <taxon>Pseudomonadati</taxon>
        <taxon>Thermomicrobiota</taxon>
        <taxon>Thermomicrobia</taxon>
        <taxon>Thermomicrobiales</taxon>
        <taxon>environmental samples</taxon>
    </lineage>
</organism>
<evidence type="ECO:0000256" key="6">
    <source>
        <dbReference type="ARBA" id="ARBA00023002"/>
    </source>
</evidence>
<evidence type="ECO:0000256" key="2">
    <source>
        <dbReference type="ARBA" id="ARBA00011245"/>
    </source>
</evidence>